<feature type="compositionally biased region" description="Basic and acidic residues" evidence="1">
    <location>
        <begin position="44"/>
        <end position="53"/>
    </location>
</feature>
<feature type="non-terminal residue" evidence="2">
    <location>
        <position position="74"/>
    </location>
</feature>
<feature type="region of interest" description="Disordered" evidence="1">
    <location>
        <begin position="1"/>
        <end position="29"/>
    </location>
</feature>
<keyword evidence="3" id="KW-1185">Reference proteome</keyword>
<comment type="caution">
    <text evidence="2">The sequence shown here is derived from an EMBL/GenBank/DDBJ whole genome shotgun (WGS) entry which is preliminary data.</text>
</comment>
<protein>
    <submittedName>
        <fullName evidence="2">Uncharacterized protein</fullName>
    </submittedName>
</protein>
<dbReference type="Proteomes" id="UP001165082">
    <property type="component" value="Unassembled WGS sequence"/>
</dbReference>
<proteinExistence type="predicted"/>
<dbReference type="AlphaFoldDB" id="A0A9W7A052"/>
<evidence type="ECO:0000313" key="2">
    <source>
        <dbReference type="EMBL" id="GMH63539.1"/>
    </source>
</evidence>
<sequence length="74" mass="7711">MDPVLSPAATSLHAVSGSPTSPSPWSDVIPSNYRTKLVAEIARGREEDREAAKASRSTLRSSGGFGSRPRTAGA</sequence>
<feature type="region of interest" description="Disordered" evidence="1">
    <location>
        <begin position="44"/>
        <end position="74"/>
    </location>
</feature>
<gene>
    <name evidence="2" type="ORF">TrRE_jg11496</name>
</gene>
<accession>A0A9W7A052</accession>
<name>A0A9W7A052_9STRA</name>
<reference evidence="2" key="1">
    <citation type="submission" date="2022-07" db="EMBL/GenBank/DDBJ databases">
        <title>Genome analysis of Parmales, a sister group of diatoms, reveals the evolutionary specialization of diatoms from phago-mixotrophs to photoautotrophs.</title>
        <authorList>
            <person name="Ban H."/>
            <person name="Sato S."/>
            <person name="Yoshikawa S."/>
            <person name="Kazumasa Y."/>
            <person name="Nakamura Y."/>
            <person name="Ichinomiya M."/>
            <person name="Saitoh K."/>
            <person name="Sato N."/>
            <person name="Blanc-Mathieu R."/>
            <person name="Endo H."/>
            <person name="Kuwata A."/>
            <person name="Ogata H."/>
        </authorList>
    </citation>
    <scope>NUCLEOTIDE SEQUENCE</scope>
</reference>
<evidence type="ECO:0000313" key="3">
    <source>
        <dbReference type="Proteomes" id="UP001165082"/>
    </source>
</evidence>
<dbReference type="EMBL" id="BRXZ01003868">
    <property type="protein sequence ID" value="GMH63539.1"/>
    <property type="molecule type" value="Genomic_DNA"/>
</dbReference>
<evidence type="ECO:0000256" key="1">
    <source>
        <dbReference type="SAM" id="MobiDB-lite"/>
    </source>
</evidence>
<organism evidence="2 3">
    <name type="scientific">Triparma retinervis</name>
    <dbReference type="NCBI Taxonomy" id="2557542"/>
    <lineage>
        <taxon>Eukaryota</taxon>
        <taxon>Sar</taxon>
        <taxon>Stramenopiles</taxon>
        <taxon>Ochrophyta</taxon>
        <taxon>Bolidophyceae</taxon>
        <taxon>Parmales</taxon>
        <taxon>Triparmaceae</taxon>
        <taxon>Triparma</taxon>
    </lineage>
</organism>